<keyword evidence="4 9" id="KW-0813">Transport</keyword>
<proteinExistence type="inferred from homology"/>
<dbReference type="InterPro" id="IPR012292">
    <property type="entry name" value="Globin/Proto"/>
</dbReference>
<dbReference type="Pfam" id="PF00042">
    <property type="entry name" value="Globin"/>
    <property type="match status" value="1"/>
</dbReference>
<keyword evidence="8" id="KW-0408">Iron</keyword>
<evidence type="ECO:0000256" key="5">
    <source>
        <dbReference type="ARBA" id="ARBA00022617"/>
    </source>
</evidence>
<dbReference type="Gene3D" id="1.10.490.10">
    <property type="entry name" value="Globins"/>
    <property type="match status" value="1"/>
</dbReference>
<gene>
    <name evidence="11" type="primary">LOC110486351</name>
</gene>
<dbReference type="SUPFAM" id="SSF46458">
    <property type="entry name" value="Globin-like"/>
    <property type="match status" value="1"/>
</dbReference>
<evidence type="ECO:0000313" key="11">
    <source>
        <dbReference type="Ensembl" id="ENSOMYP00000093904.2"/>
    </source>
</evidence>
<dbReference type="GO" id="GO:0046872">
    <property type="term" value="F:metal ion binding"/>
    <property type="evidence" value="ECO:0007669"/>
    <property type="project" value="UniProtKB-KW"/>
</dbReference>
<evidence type="ECO:0000256" key="9">
    <source>
        <dbReference type="RuleBase" id="RU000356"/>
    </source>
</evidence>
<evidence type="ECO:0000313" key="12">
    <source>
        <dbReference type="Proteomes" id="UP000694395"/>
    </source>
</evidence>
<dbReference type="CDD" id="cd08927">
    <property type="entry name" value="Hb-alpha-like"/>
    <property type="match status" value="1"/>
</dbReference>
<evidence type="ECO:0000259" key="10">
    <source>
        <dbReference type="PROSITE" id="PS01033"/>
    </source>
</evidence>
<comment type="similarity">
    <text evidence="2 9">Belongs to the globin family.</text>
</comment>
<dbReference type="GO" id="GO:0042744">
    <property type="term" value="P:hydrogen peroxide catabolic process"/>
    <property type="evidence" value="ECO:0007669"/>
    <property type="project" value="TreeGrafter"/>
</dbReference>
<evidence type="ECO:0000256" key="1">
    <source>
        <dbReference type="ARBA" id="ARBA00002650"/>
    </source>
</evidence>
<dbReference type="GO" id="GO:0004601">
    <property type="term" value="F:peroxidase activity"/>
    <property type="evidence" value="ECO:0007669"/>
    <property type="project" value="TreeGrafter"/>
</dbReference>
<dbReference type="GeneTree" id="ENSGT00940000163288"/>
<keyword evidence="6 9" id="KW-0561">Oxygen transport</keyword>
<evidence type="ECO:0000256" key="8">
    <source>
        <dbReference type="ARBA" id="ARBA00023004"/>
    </source>
</evidence>
<dbReference type="GO" id="GO:0031838">
    <property type="term" value="C:haptoglobin-hemoglobin complex"/>
    <property type="evidence" value="ECO:0007669"/>
    <property type="project" value="TreeGrafter"/>
</dbReference>
<dbReference type="PANTHER" id="PTHR11442">
    <property type="entry name" value="HEMOGLOBIN FAMILY MEMBER"/>
    <property type="match status" value="1"/>
</dbReference>
<evidence type="ECO:0000256" key="6">
    <source>
        <dbReference type="ARBA" id="ARBA00022621"/>
    </source>
</evidence>
<dbReference type="GO" id="GO:0020037">
    <property type="term" value="F:heme binding"/>
    <property type="evidence" value="ECO:0007669"/>
    <property type="project" value="InterPro"/>
</dbReference>
<dbReference type="GO" id="GO:0072562">
    <property type="term" value="C:blood microparticle"/>
    <property type="evidence" value="ECO:0007669"/>
    <property type="project" value="TreeGrafter"/>
</dbReference>
<keyword evidence="7" id="KW-0479">Metal-binding</keyword>
<dbReference type="Ensembl" id="ENSOMYT00000102102.2">
    <property type="protein sequence ID" value="ENSOMYP00000093904.2"/>
    <property type="gene ID" value="ENSOMYG00000035454.2"/>
</dbReference>
<dbReference type="InterPro" id="IPR050056">
    <property type="entry name" value="Hemoglobin_oxygen_transport"/>
</dbReference>
<dbReference type="InterPro" id="IPR002338">
    <property type="entry name" value="Hemoglobin_a-typ"/>
</dbReference>
<dbReference type="PROSITE" id="PS01033">
    <property type="entry name" value="GLOBIN"/>
    <property type="match status" value="1"/>
</dbReference>
<dbReference type="PANTHER" id="PTHR11442:SF93">
    <property type="entry name" value="ALPHA GLOBIN-LIKE-RELATED"/>
    <property type="match status" value="1"/>
</dbReference>
<accession>A0A8C7UJT8</accession>
<feature type="domain" description="Globin" evidence="10">
    <location>
        <begin position="11"/>
        <end position="152"/>
    </location>
</feature>
<comment type="subunit">
    <text evidence="3">Heterotetramer of two alpha chains and two beta chains.</text>
</comment>
<evidence type="ECO:0000256" key="7">
    <source>
        <dbReference type="ARBA" id="ARBA00022723"/>
    </source>
</evidence>
<dbReference type="PRINTS" id="PR00612">
    <property type="entry name" value="ALPHAHAEM"/>
</dbReference>
<reference evidence="11" key="1">
    <citation type="submission" date="2020-07" db="EMBL/GenBank/DDBJ databases">
        <title>A long reads based de novo assembly of the rainbow trout Arlee double haploid line genome.</title>
        <authorList>
            <person name="Gao G."/>
            <person name="Palti Y."/>
        </authorList>
    </citation>
    <scope>NUCLEOTIDE SEQUENCE [LARGE SCALE GENOMIC DNA]</scope>
</reference>
<dbReference type="GO" id="GO:0043177">
    <property type="term" value="F:organic acid binding"/>
    <property type="evidence" value="ECO:0007669"/>
    <property type="project" value="TreeGrafter"/>
</dbReference>
<sequence>MSSNFGVAHDCCSSGHISERAEITLSPGVDDQDSVIARTPKMLTAYPQTKTYFSEWADLSPGSAPVKKHGGVIMGAIGEAVGLMDNLVGGLSALSDLHAFTLRVDPGNFKILAHNLIVVIAAYFPAEFTPEIHLSVDKFLQQLALGLAEKYR</sequence>
<keyword evidence="12" id="KW-1185">Reference proteome</keyword>
<reference evidence="11" key="3">
    <citation type="submission" date="2025-09" db="UniProtKB">
        <authorList>
            <consortium name="Ensembl"/>
        </authorList>
    </citation>
    <scope>IDENTIFICATION</scope>
</reference>
<name>A0A8C7UJT8_ONCMY</name>
<evidence type="ECO:0000256" key="2">
    <source>
        <dbReference type="ARBA" id="ARBA00008705"/>
    </source>
</evidence>
<dbReference type="Proteomes" id="UP000694395">
    <property type="component" value="Chromosome 13"/>
</dbReference>
<dbReference type="GO" id="GO:0005833">
    <property type="term" value="C:hemoglobin complex"/>
    <property type="evidence" value="ECO:0007669"/>
    <property type="project" value="InterPro"/>
</dbReference>
<evidence type="ECO:0000256" key="3">
    <source>
        <dbReference type="ARBA" id="ARBA00011125"/>
    </source>
</evidence>
<reference evidence="11" key="2">
    <citation type="submission" date="2025-08" db="UniProtKB">
        <authorList>
            <consortium name="Ensembl"/>
        </authorList>
    </citation>
    <scope>IDENTIFICATION</scope>
</reference>
<dbReference type="GO" id="GO:0005344">
    <property type="term" value="F:oxygen carrier activity"/>
    <property type="evidence" value="ECO:0007669"/>
    <property type="project" value="UniProtKB-KW"/>
</dbReference>
<protein>
    <recommendedName>
        <fullName evidence="10">Globin domain-containing protein</fullName>
    </recommendedName>
</protein>
<keyword evidence="5 9" id="KW-0349">Heme</keyword>
<dbReference type="FunFam" id="1.10.490.10:FF:000002">
    <property type="entry name" value="Hemoglobin subunit alpha"/>
    <property type="match status" value="1"/>
</dbReference>
<dbReference type="GO" id="GO:0031720">
    <property type="term" value="F:haptoglobin binding"/>
    <property type="evidence" value="ECO:0007669"/>
    <property type="project" value="TreeGrafter"/>
</dbReference>
<dbReference type="GO" id="GO:0019825">
    <property type="term" value="F:oxygen binding"/>
    <property type="evidence" value="ECO:0007669"/>
    <property type="project" value="InterPro"/>
</dbReference>
<dbReference type="InterPro" id="IPR000971">
    <property type="entry name" value="Globin"/>
</dbReference>
<dbReference type="InterPro" id="IPR009050">
    <property type="entry name" value="Globin-like_sf"/>
</dbReference>
<evidence type="ECO:0000256" key="4">
    <source>
        <dbReference type="ARBA" id="ARBA00022448"/>
    </source>
</evidence>
<dbReference type="AlphaFoldDB" id="A0A8C7UJT8"/>
<organism evidence="11 12">
    <name type="scientific">Oncorhynchus mykiss</name>
    <name type="common">Rainbow trout</name>
    <name type="synonym">Salmo gairdneri</name>
    <dbReference type="NCBI Taxonomy" id="8022"/>
    <lineage>
        <taxon>Eukaryota</taxon>
        <taxon>Metazoa</taxon>
        <taxon>Chordata</taxon>
        <taxon>Craniata</taxon>
        <taxon>Vertebrata</taxon>
        <taxon>Euteleostomi</taxon>
        <taxon>Actinopterygii</taxon>
        <taxon>Neopterygii</taxon>
        <taxon>Teleostei</taxon>
        <taxon>Protacanthopterygii</taxon>
        <taxon>Salmoniformes</taxon>
        <taxon>Salmonidae</taxon>
        <taxon>Salmoninae</taxon>
        <taxon>Oncorhynchus</taxon>
    </lineage>
</organism>
<comment type="function">
    <text evidence="1">Involved in oxygen transport from gills to the various peripheral tissues.</text>
</comment>